<evidence type="ECO:0008006" key="3">
    <source>
        <dbReference type="Google" id="ProtNLM"/>
    </source>
</evidence>
<accession>A0ABP0EM70</accession>
<reference evidence="1 2" key="1">
    <citation type="submission" date="2024-01" db="EMBL/GenBank/DDBJ databases">
        <authorList>
            <consortium name="Genoscope - CEA"/>
            <person name="William W."/>
        </authorList>
    </citation>
    <scope>NUCLEOTIDE SEQUENCE [LARGE SCALE GENOMIC DNA]</scope>
    <source>
        <strain evidence="1 2">29B2s-10</strain>
    </source>
</reference>
<proteinExistence type="predicted"/>
<gene>
    <name evidence="1" type="ORF">CAAN4_G09230</name>
</gene>
<protein>
    <recommendedName>
        <fullName evidence="3">F-box domain-containing protein</fullName>
    </recommendedName>
</protein>
<evidence type="ECO:0000313" key="2">
    <source>
        <dbReference type="Proteomes" id="UP001497600"/>
    </source>
</evidence>
<dbReference type="EMBL" id="OZ004259">
    <property type="protein sequence ID" value="CAK7917590.1"/>
    <property type="molecule type" value="Genomic_DNA"/>
</dbReference>
<name>A0ABP0EM70_9ASCO</name>
<organism evidence="1 2">
    <name type="scientific">[Candida] anglica</name>
    <dbReference type="NCBI Taxonomy" id="148631"/>
    <lineage>
        <taxon>Eukaryota</taxon>
        <taxon>Fungi</taxon>
        <taxon>Dikarya</taxon>
        <taxon>Ascomycota</taxon>
        <taxon>Saccharomycotina</taxon>
        <taxon>Pichiomycetes</taxon>
        <taxon>Debaryomycetaceae</taxon>
        <taxon>Kurtzmaniella</taxon>
    </lineage>
</organism>
<keyword evidence="2" id="KW-1185">Reference proteome</keyword>
<dbReference type="Proteomes" id="UP001497600">
    <property type="component" value="Chromosome G"/>
</dbReference>
<evidence type="ECO:0000313" key="1">
    <source>
        <dbReference type="EMBL" id="CAK7917590.1"/>
    </source>
</evidence>
<sequence>MIGRLPVEIQVKLLGLAPESSLKLVNSHFFVLYNDLFYTKIIETFGEEIVAVLIKVLPWLKQYIKTLDSIRYQSRRLLADRLGLQDDTGLTGYPLHTSYVKDSWKYIYSLLKNKRLFAEYSDYKIDEPINYIFNHYVEINRTYLLSYSKDVWIAPGDYNLNIGLVIKHGNGLGTTKFEIRYEDDNGDTVSQQFYPPTNINDILPKAQFCLLKLGEFSVPTPHTSTGNKLRKVQLVMEEIGLYLKSGFRIYFIDIAQPSALLNDYDLLYYTVKETDYRYFINIPLKNFYKALNHIQSGDGNPSKRMSLTNNQTQNIDTPPYGSGHPTEVTTYDHDIQWLTTTGDEVIGDPEDPESIALYANFYFNNRLGKRYFKFNTIYQRRQFVNRFGDFELDWDKDSEDGSERVCTYDPDSLKWKMPIIGEI</sequence>